<comment type="function">
    <text evidence="17">Core subunit of the mitochondrial membrane respiratory chain NADH dehydrogenase (Complex I) which catalyzes electron transfer from NADH through the respiratory chain, using ubiquinone as an electron acceptor. Essential for the catalytic activity and assembly of complex I.</text>
</comment>
<dbReference type="AlphaFoldDB" id="A0A343K1I1"/>
<keyword evidence="13 17" id="KW-0830">Ubiquinone</keyword>
<evidence type="ECO:0000256" key="3">
    <source>
        <dbReference type="ARBA" id="ARBA00012944"/>
    </source>
</evidence>
<dbReference type="GO" id="GO:0042773">
    <property type="term" value="P:ATP synthesis coupled electron transport"/>
    <property type="evidence" value="ECO:0007669"/>
    <property type="project" value="InterPro"/>
</dbReference>
<keyword evidence="6" id="KW-0679">Respiratory chain</keyword>
<evidence type="ECO:0000256" key="16">
    <source>
        <dbReference type="ARBA" id="ARBA00049551"/>
    </source>
</evidence>
<dbReference type="EC" id="7.1.1.2" evidence="3 17"/>
<evidence type="ECO:0000259" key="20">
    <source>
        <dbReference type="Pfam" id="PF06455"/>
    </source>
</evidence>
<evidence type="ECO:0000259" key="19">
    <source>
        <dbReference type="Pfam" id="PF00662"/>
    </source>
</evidence>
<evidence type="ECO:0000256" key="4">
    <source>
        <dbReference type="ARBA" id="ARBA00021096"/>
    </source>
</evidence>
<dbReference type="InterPro" id="IPR001750">
    <property type="entry name" value="ND/Mrp_TM"/>
</dbReference>
<name>A0A343K1I1_9NEOP</name>
<feature type="transmembrane region" description="Helical" evidence="17">
    <location>
        <begin position="149"/>
        <end position="167"/>
    </location>
</feature>
<evidence type="ECO:0000256" key="15">
    <source>
        <dbReference type="ARBA" id="ARBA00023136"/>
    </source>
</evidence>
<organism evidence="21">
    <name type="scientific">Anabolia bimaculata</name>
    <dbReference type="NCBI Taxonomy" id="691719"/>
    <lineage>
        <taxon>Eukaryota</taxon>
        <taxon>Metazoa</taxon>
        <taxon>Ecdysozoa</taxon>
        <taxon>Arthropoda</taxon>
        <taxon>Hexapoda</taxon>
        <taxon>Insecta</taxon>
        <taxon>Pterygota</taxon>
        <taxon>Neoptera</taxon>
        <taxon>Endopterygota</taxon>
        <taxon>Trichoptera</taxon>
        <taxon>Integripalpia</taxon>
        <taxon>Plenitentoria</taxon>
        <taxon>Limnephiloidea</taxon>
        <taxon>Limnephilidae</taxon>
        <taxon>Limnephilinae</taxon>
        <taxon>Limnephilini</taxon>
        <taxon>Anabolia</taxon>
    </lineage>
</organism>
<evidence type="ECO:0000256" key="17">
    <source>
        <dbReference type="RuleBase" id="RU003404"/>
    </source>
</evidence>
<evidence type="ECO:0000256" key="5">
    <source>
        <dbReference type="ARBA" id="ARBA00022448"/>
    </source>
</evidence>
<keyword evidence="11 17" id="KW-1133">Transmembrane helix</keyword>
<evidence type="ECO:0000256" key="14">
    <source>
        <dbReference type="ARBA" id="ARBA00023128"/>
    </source>
</evidence>
<feature type="transmembrane region" description="Helical" evidence="17">
    <location>
        <begin position="179"/>
        <end position="203"/>
    </location>
</feature>
<protein>
    <recommendedName>
        <fullName evidence="4 17">NADH-ubiquinone oxidoreductase chain 5</fullName>
        <ecNumber evidence="3 17">7.1.1.2</ecNumber>
    </recommendedName>
</protein>
<feature type="transmembrane region" description="Helical" evidence="17">
    <location>
        <begin position="452"/>
        <end position="476"/>
    </location>
</feature>
<reference evidence="21" key="1">
    <citation type="journal article" date="2017" name="Mitochondrial DNA Part B Resour">
        <title>The complete mitochondrial genome of the North American caddisfly Anabolia bimaculata (Insecta: Trichoptera: Limnephilidae).</title>
        <authorList>
            <person name="Peirson D.S.J."/>
            <person name="Marcus J.M."/>
        </authorList>
    </citation>
    <scope>NUCLEOTIDE SEQUENCE</scope>
</reference>
<comment type="similarity">
    <text evidence="17">Belongs to the complex I subunit 5 family.</text>
</comment>
<dbReference type="PANTHER" id="PTHR42829">
    <property type="entry name" value="NADH-UBIQUINONE OXIDOREDUCTASE CHAIN 5"/>
    <property type="match status" value="1"/>
</dbReference>
<keyword evidence="12 17" id="KW-0520">NAD</keyword>
<keyword evidence="8" id="KW-0999">Mitochondrion inner membrane</keyword>
<evidence type="ECO:0000256" key="2">
    <source>
        <dbReference type="ARBA" id="ARBA00004448"/>
    </source>
</evidence>
<evidence type="ECO:0000313" key="21">
    <source>
        <dbReference type="EMBL" id="ATD11966.1"/>
    </source>
</evidence>
<keyword evidence="14 17" id="KW-0496">Mitochondrion</keyword>
<dbReference type="GO" id="GO:0005743">
    <property type="term" value="C:mitochondrial inner membrane"/>
    <property type="evidence" value="ECO:0007669"/>
    <property type="project" value="UniProtKB-SubCell"/>
</dbReference>
<dbReference type="Pfam" id="PF00662">
    <property type="entry name" value="Proton_antipo_N"/>
    <property type="match status" value="1"/>
</dbReference>
<keyword evidence="7 17" id="KW-0812">Transmembrane</keyword>
<feature type="transmembrane region" description="Helical" evidence="17">
    <location>
        <begin position="417"/>
        <end position="440"/>
    </location>
</feature>
<evidence type="ECO:0000259" key="18">
    <source>
        <dbReference type="Pfam" id="PF00361"/>
    </source>
</evidence>
<feature type="domain" description="NADH dehydrogenase subunit 5 C-terminal" evidence="20">
    <location>
        <begin position="391"/>
        <end position="570"/>
    </location>
</feature>
<feature type="transmembrane region" description="Helical" evidence="17">
    <location>
        <begin position="241"/>
        <end position="263"/>
    </location>
</feature>
<feature type="domain" description="NADH-Ubiquinone oxidoreductase (complex I) chain 5 N-terminal" evidence="19">
    <location>
        <begin position="41"/>
        <end position="87"/>
    </location>
</feature>
<dbReference type="Pfam" id="PF06455">
    <property type="entry name" value="NADH5_C"/>
    <property type="match status" value="1"/>
</dbReference>
<dbReference type="PRINTS" id="PR01435">
    <property type="entry name" value="NPOXDRDTASE5"/>
</dbReference>
<dbReference type="GO" id="GO:0003954">
    <property type="term" value="F:NADH dehydrogenase activity"/>
    <property type="evidence" value="ECO:0007669"/>
    <property type="project" value="TreeGrafter"/>
</dbReference>
<feature type="transmembrane region" description="Helical" evidence="17">
    <location>
        <begin position="270"/>
        <end position="290"/>
    </location>
</feature>
<comment type="function">
    <text evidence="1">Core subunit of the mitochondrial membrane respiratory chain NADH dehydrogenase (Complex I) that is believed to belong to the minimal assembly required for catalysis. Complex I functions in the transfer of electrons from NADH to the respiratory chain. The immediate electron acceptor for the enzyme is believed to be ubiquinone.</text>
</comment>
<feature type="transmembrane region" description="Helical" evidence="17">
    <location>
        <begin position="331"/>
        <end position="355"/>
    </location>
</feature>
<feature type="transmembrane region" description="Helical" evidence="17">
    <location>
        <begin position="6"/>
        <end position="27"/>
    </location>
</feature>
<sequence>MNLYFISSLILSSLALISLIFGNYLIFNNLSIFLEYKFYGINSADLVMVLLFDWKSTIFLSTVMFISSMVILYSNNYMAGDLNKVRFLFLVILFVLSMILMIISPNLISILLGWDGLGLISYCLVIFYQNVKSYNAGMLTILSNRVGDAAILLAIAWMLNYGSWNFYFYLDFMDKDILMYLIGGLVILAGMTKSAQIPFSAWLPAAMAAPTPVSALVHSSTLVTAGVYLLIRFSPLLTNSILFKILMLTGALTMFISGLGANFEYDLKKIIALSTLSQLGLMMCILGAGFSNLAFFHLLAHAFFKSMLFLCAGILIHSFSDMQDIRFMGNVVKFMPLTCSVFNIANMALCGLPFLTGFYSKDLILEVNLLTNLNMLSFFLCYVSTGMTVCYSVRIFYWSFISEFNFLTLINLHDEDWMMIAGMIFLFILSILGGASLIWLVTPVMMTVYLPLSLKLLVLGVIFMGVMLGVLVNYFYMLMSYNKQLKFLSFLGGIWFLPHLATYGVNAGILKLGVEYKKILDLGWTEELLVLNLRSNLFKLMNFFQLIHMNNLKVYILIFVSWIFLVFMIFI</sequence>
<dbReference type="PANTHER" id="PTHR42829:SF2">
    <property type="entry name" value="NADH-UBIQUINONE OXIDOREDUCTASE CHAIN 5"/>
    <property type="match status" value="1"/>
</dbReference>
<keyword evidence="15 17" id="KW-0472">Membrane</keyword>
<dbReference type="PRINTS" id="PR01434">
    <property type="entry name" value="NADHDHGNASE5"/>
</dbReference>
<evidence type="ECO:0000256" key="1">
    <source>
        <dbReference type="ARBA" id="ARBA00003257"/>
    </source>
</evidence>
<keyword evidence="9" id="KW-1278">Translocase</keyword>
<evidence type="ECO:0000256" key="8">
    <source>
        <dbReference type="ARBA" id="ARBA00022792"/>
    </source>
</evidence>
<dbReference type="GO" id="GO:0008137">
    <property type="term" value="F:NADH dehydrogenase (ubiquinone) activity"/>
    <property type="evidence" value="ECO:0007669"/>
    <property type="project" value="UniProtKB-EC"/>
</dbReference>
<evidence type="ECO:0000256" key="9">
    <source>
        <dbReference type="ARBA" id="ARBA00022967"/>
    </source>
</evidence>
<feature type="transmembrane region" description="Helical" evidence="17">
    <location>
        <begin position="488"/>
        <end position="510"/>
    </location>
</feature>
<keyword evidence="10" id="KW-0249">Electron transport</keyword>
<comment type="catalytic activity">
    <reaction evidence="16 17">
        <text>a ubiquinone + NADH + 5 H(+)(in) = a ubiquinol + NAD(+) + 4 H(+)(out)</text>
        <dbReference type="Rhea" id="RHEA:29091"/>
        <dbReference type="Rhea" id="RHEA-COMP:9565"/>
        <dbReference type="Rhea" id="RHEA-COMP:9566"/>
        <dbReference type="ChEBI" id="CHEBI:15378"/>
        <dbReference type="ChEBI" id="CHEBI:16389"/>
        <dbReference type="ChEBI" id="CHEBI:17976"/>
        <dbReference type="ChEBI" id="CHEBI:57540"/>
        <dbReference type="ChEBI" id="CHEBI:57945"/>
        <dbReference type="EC" id="7.1.1.2"/>
    </reaction>
</comment>
<feature type="transmembrane region" description="Helical" evidence="17">
    <location>
        <begin position="296"/>
        <end position="319"/>
    </location>
</feature>
<evidence type="ECO:0000256" key="7">
    <source>
        <dbReference type="ARBA" id="ARBA00022692"/>
    </source>
</evidence>
<evidence type="ECO:0000256" key="13">
    <source>
        <dbReference type="ARBA" id="ARBA00023075"/>
    </source>
</evidence>
<dbReference type="GO" id="GO:0015990">
    <property type="term" value="P:electron transport coupled proton transport"/>
    <property type="evidence" value="ECO:0007669"/>
    <property type="project" value="TreeGrafter"/>
</dbReference>
<feature type="transmembrane region" description="Helical" evidence="17">
    <location>
        <begin position="87"/>
        <end position="104"/>
    </location>
</feature>
<comment type="subcellular location">
    <subcellularLocation>
        <location evidence="2">Mitochondrion inner membrane</location>
        <topology evidence="2">Multi-pass membrane protein</topology>
    </subcellularLocation>
</comment>
<keyword evidence="5 17" id="KW-0813">Transport</keyword>
<feature type="transmembrane region" description="Helical" evidence="17">
    <location>
        <begin position="215"/>
        <end position="235"/>
    </location>
</feature>
<dbReference type="EMBL" id="MF680449">
    <property type="protein sequence ID" value="ATD11966.1"/>
    <property type="molecule type" value="Genomic_DNA"/>
</dbReference>
<dbReference type="InterPro" id="IPR003945">
    <property type="entry name" value="NU5C-like"/>
</dbReference>
<dbReference type="CTD" id="4540"/>
<gene>
    <name evidence="21" type="primary">ND5</name>
</gene>
<evidence type="ECO:0000256" key="11">
    <source>
        <dbReference type="ARBA" id="ARBA00022989"/>
    </source>
</evidence>
<feature type="transmembrane region" description="Helical" evidence="17">
    <location>
        <begin position="552"/>
        <end position="570"/>
    </location>
</feature>
<evidence type="ECO:0000256" key="12">
    <source>
        <dbReference type="ARBA" id="ARBA00023027"/>
    </source>
</evidence>
<geneLocation type="mitochondrion" evidence="21"/>
<evidence type="ECO:0000256" key="10">
    <source>
        <dbReference type="ARBA" id="ARBA00022982"/>
    </source>
</evidence>
<dbReference type="GeneID" id="34682122"/>
<proteinExistence type="inferred from homology"/>
<dbReference type="Pfam" id="PF00361">
    <property type="entry name" value="Proton_antipo_M"/>
    <property type="match status" value="1"/>
</dbReference>
<accession>A0A343K1I1</accession>
<evidence type="ECO:0000256" key="6">
    <source>
        <dbReference type="ARBA" id="ARBA00022660"/>
    </source>
</evidence>
<feature type="domain" description="NADH:quinone oxidoreductase/Mrp antiporter transmembrane" evidence="18">
    <location>
        <begin position="104"/>
        <end position="383"/>
    </location>
</feature>
<feature type="transmembrane region" description="Helical" evidence="17">
    <location>
        <begin position="375"/>
        <end position="397"/>
    </location>
</feature>
<dbReference type="InterPro" id="IPR001516">
    <property type="entry name" value="Proton_antipo_N"/>
</dbReference>
<dbReference type="RefSeq" id="YP_009433026.1">
    <property type="nucleotide sequence ID" value="NC_036004.1"/>
</dbReference>
<feature type="transmembrane region" description="Helical" evidence="17">
    <location>
        <begin position="58"/>
        <end position="75"/>
    </location>
</feature>
<dbReference type="InterPro" id="IPR010934">
    <property type="entry name" value="NADH_DH_su5_C"/>
</dbReference>